<evidence type="ECO:0000256" key="1">
    <source>
        <dbReference type="ARBA" id="ARBA00004511"/>
    </source>
</evidence>
<comment type="caution">
    <text evidence="12">The sequence shown here is derived from an EMBL/GenBank/DDBJ whole genome shotgun (WGS) entry which is preliminary data.</text>
</comment>
<dbReference type="PANTHER" id="PTHR13038:SF10">
    <property type="entry name" value="AUTOPHAGY-RELATED PROTEIN 9"/>
    <property type="match status" value="1"/>
</dbReference>
<dbReference type="InterPro" id="IPR007241">
    <property type="entry name" value="Autophagy-rel_prot_9"/>
</dbReference>
<evidence type="ECO:0000256" key="8">
    <source>
        <dbReference type="ARBA" id="ARBA00023055"/>
    </source>
</evidence>
<evidence type="ECO:0000256" key="9">
    <source>
        <dbReference type="ARBA" id="ARBA00023136"/>
    </source>
</evidence>
<evidence type="ECO:0000256" key="3">
    <source>
        <dbReference type="ARBA" id="ARBA00018074"/>
    </source>
</evidence>
<comment type="similarity">
    <text evidence="2 10">Belongs to the ATG9 family.</text>
</comment>
<dbReference type="AlphaFoldDB" id="A0A0M0JW68"/>
<dbReference type="Pfam" id="PF04109">
    <property type="entry name" value="ATG9"/>
    <property type="match status" value="1"/>
</dbReference>
<organism evidence="12 13">
    <name type="scientific">Chrysochromulina tobinii</name>
    <dbReference type="NCBI Taxonomy" id="1460289"/>
    <lineage>
        <taxon>Eukaryota</taxon>
        <taxon>Haptista</taxon>
        <taxon>Haptophyta</taxon>
        <taxon>Prymnesiophyceae</taxon>
        <taxon>Prymnesiales</taxon>
        <taxon>Chrysochromulinaceae</taxon>
        <taxon>Chrysochromulina</taxon>
    </lineage>
</organism>
<evidence type="ECO:0000256" key="2">
    <source>
        <dbReference type="ARBA" id="ARBA00006185"/>
    </source>
</evidence>
<feature type="transmembrane region" description="Helical" evidence="10">
    <location>
        <begin position="272"/>
        <end position="299"/>
    </location>
</feature>
<dbReference type="GO" id="GO:0006869">
    <property type="term" value="P:lipid transport"/>
    <property type="evidence" value="ECO:0007669"/>
    <property type="project" value="UniProtKB-KW"/>
</dbReference>
<dbReference type="GO" id="GO:0034497">
    <property type="term" value="P:protein localization to phagophore assembly site"/>
    <property type="evidence" value="ECO:0007669"/>
    <property type="project" value="TreeGrafter"/>
</dbReference>
<keyword evidence="9 10" id="KW-0472">Membrane</keyword>
<reference evidence="13" key="1">
    <citation type="journal article" date="2015" name="PLoS Genet.">
        <title>Genome Sequence and Transcriptome Analyses of Chrysochromulina tobin: Metabolic Tools for Enhanced Algal Fitness in the Prominent Order Prymnesiales (Haptophyceae).</title>
        <authorList>
            <person name="Hovde B.T."/>
            <person name="Deodato C.R."/>
            <person name="Hunsperger H.M."/>
            <person name="Ryken S.A."/>
            <person name="Yost W."/>
            <person name="Jha R.K."/>
            <person name="Patterson J."/>
            <person name="Monnat R.J. Jr."/>
            <person name="Barlow S.B."/>
            <person name="Starkenburg S.R."/>
            <person name="Cattolico R.A."/>
        </authorList>
    </citation>
    <scope>NUCLEOTIDE SEQUENCE</scope>
    <source>
        <strain evidence="13">CCMP291</strain>
    </source>
</reference>
<keyword evidence="6 10" id="KW-1133">Transmembrane helix</keyword>
<evidence type="ECO:0000256" key="10">
    <source>
        <dbReference type="RuleBase" id="RU364027"/>
    </source>
</evidence>
<feature type="transmembrane region" description="Helical" evidence="10">
    <location>
        <begin position="478"/>
        <end position="499"/>
    </location>
</feature>
<evidence type="ECO:0000256" key="4">
    <source>
        <dbReference type="ARBA" id="ARBA00022448"/>
    </source>
</evidence>
<comment type="subcellular location">
    <subcellularLocation>
        <location evidence="1 10">Preautophagosomal structure membrane</location>
        <topology evidence="1 10">Multi-pass membrane protein</topology>
    </subcellularLocation>
</comment>
<keyword evidence="7 10" id="KW-0072">Autophagy</keyword>
<gene>
    <name evidence="12" type="ORF">Ctob_004993</name>
</gene>
<keyword evidence="8 10" id="KW-0445">Lipid transport</keyword>
<protein>
    <recommendedName>
        <fullName evidence="3 10">Autophagy-related protein 9</fullName>
    </recommendedName>
</protein>
<name>A0A0M0JW68_9EUKA</name>
<keyword evidence="5 10" id="KW-0812">Transmembrane</keyword>
<dbReference type="OrthoDB" id="2020634at2759"/>
<dbReference type="Proteomes" id="UP000037460">
    <property type="component" value="Unassembled WGS sequence"/>
</dbReference>
<dbReference type="GO" id="GO:0034727">
    <property type="term" value="P:piecemeal microautophagy of the nucleus"/>
    <property type="evidence" value="ECO:0007669"/>
    <property type="project" value="TreeGrafter"/>
</dbReference>
<evidence type="ECO:0000256" key="7">
    <source>
        <dbReference type="ARBA" id="ARBA00023006"/>
    </source>
</evidence>
<keyword evidence="13" id="KW-1185">Reference proteome</keyword>
<evidence type="ECO:0000313" key="13">
    <source>
        <dbReference type="Proteomes" id="UP000037460"/>
    </source>
</evidence>
<dbReference type="PANTHER" id="PTHR13038">
    <property type="entry name" value="APG9 AUTOPHAGY 9"/>
    <property type="match status" value="1"/>
</dbReference>
<sequence length="888" mass="97185">MESPHHRERQQQTRLLEIDPVALLNDGPKETWEAISDLDAFFGRMYTYYYERGLRCILFSRVISLLTLAFTILLFFFLVEVLDWHAILHECTSEETCQTISIIRSDAFGGMSTYTMLYYYLLFTLYWLWSFVHFLIELRPLLEMHALFRDKLKIDDADLHVISWDELVVKVIELQRTARLCIVKDELTAHDIASRIMRKDNFLIALVNHGLLPHEPLLQLQPLSMCLGMSMLLSSGMSKPLEWSLYVSVLDAMFDAQFRIRKSFTRDVGALQLRLVLCGVVNLALAPFFVLFMLVFFFLKHAEEFRRRPANSALSRDYSLHARWTMREFNELPHVFEARLQASHADASAYIRQFPAPLTTLFARFITFIVSAVAAILLLLSLMNEKFLFYRWPPGAPEVGFNVLWWLALLSTVLAVSRTFDGLGQGGTETPYGLVTMQPDALLQSLALHTHHMPEHWRGRGHTRAVYSEFKTLYPYRFALLLHEVLGAVTAPLIMIFLLPPRAGAVLDFLRTFTVYVEGVGHVCSLANFDFERHGDPRYGSPHEGAPFLRSRDGKMEKAYVNFRAQHPSWRDDRGDGLLKNIGGAAGVGGAGGGAALSASMGVEGSEPSGAGGAGTAVPGFMASAMSPGATHVGAAAMHSLPHRSVAFSHNLPQQRSVAFSHTAGCGGTFSCAAGSTGMGMTALGLGIDASFSASAMEMLMRSSHLLDPSHQLALASVANVDSFTAQQMPMMAPTTAHMRGLQRNGLAGSLLPHSLAALAATHSSLGMNTAVSSETRTQQIATGLYSRLDLFYAATSPCEQSVVAGSGLRGEALRGAAPPRSAAAAGMADDDYQLHDDAADAAPPPSGDGHYDGTGYELRPVVRASAEQSRAAGAACAASILQTLGTV</sequence>
<feature type="region of interest" description="Disordered" evidence="11">
    <location>
        <begin position="836"/>
        <end position="856"/>
    </location>
</feature>
<feature type="transmembrane region" description="Helical" evidence="10">
    <location>
        <begin position="117"/>
        <end position="136"/>
    </location>
</feature>
<dbReference type="GO" id="GO:0061709">
    <property type="term" value="P:reticulophagy"/>
    <property type="evidence" value="ECO:0007669"/>
    <property type="project" value="TreeGrafter"/>
</dbReference>
<accession>A0A0M0JW68</accession>
<evidence type="ECO:0000256" key="5">
    <source>
        <dbReference type="ARBA" id="ARBA00022692"/>
    </source>
</evidence>
<feature type="transmembrane region" description="Helical" evidence="10">
    <location>
        <begin position="58"/>
        <end position="79"/>
    </location>
</feature>
<evidence type="ECO:0000313" key="12">
    <source>
        <dbReference type="EMBL" id="KOO30532.1"/>
    </source>
</evidence>
<proteinExistence type="inferred from homology"/>
<feature type="transmembrane region" description="Helical" evidence="10">
    <location>
        <begin position="361"/>
        <end position="383"/>
    </location>
</feature>
<comment type="function">
    <text evidence="10">Phospholipid scramblase involved in autophagy. Cycles between the preautophagosomal structure/phagophore assembly site (PAS) and the cytoplasmic vesicle pool and supplies membrane for the growing autophagosome. Lipid scramblase activity plays a key role in preautophagosomal structure/phagophore assembly by distributing the phospholipids that arrive through ATG2 from the cytoplasmic to the luminal leaflet of the bilayer, thereby driving autophagosomal membrane expansion.</text>
</comment>
<dbReference type="GO" id="GO:0005776">
    <property type="term" value="C:autophagosome"/>
    <property type="evidence" value="ECO:0007669"/>
    <property type="project" value="TreeGrafter"/>
</dbReference>
<dbReference type="EMBL" id="JWZX01002205">
    <property type="protein sequence ID" value="KOO30532.1"/>
    <property type="molecule type" value="Genomic_DNA"/>
</dbReference>
<evidence type="ECO:0000256" key="11">
    <source>
        <dbReference type="SAM" id="MobiDB-lite"/>
    </source>
</evidence>
<keyword evidence="4 10" id="KW-0813">Transport</keyword>
<dbReference type="GO" id="GO:0034045">
    <property type="term" value="C:phagophore assembly site membrane"/>
    <property type="evidence" value="ECO:0007669"/>
    <property type="project" value="UniProtKB-SubCell"/>
</dbReference>
<evidence type="ECO:0000256" key="6">
    <source>
        <dbReference type="ARBA" id="ARBA00022989"/>
    </source>
</evidence>
<dbReference type="GO" id="GO:0000422">
    <property type="term" value="P:autophagy of mitochondrion"/>
    <property type="evidence" value="ECO:0007669"/>
    <property type="project" value="TreeGrafter"/>
</dbReference>